<dbReference type="Proteomes" id="UP000184097">
    <property type="component" value="Unassembled WGS sequence"/>
</dbReference>
<sequence>MVKGTTSTGFKFSYDKRLLDDWRIMEAIAYADSPDNMKRVKGTADLITFLLADNKDALMEHIKSYSDGFIPTEALRKELFEILEQAKELKNS</sequence>
<evidence type="ECO:0000313" key="1">
    <source>
        <dbReference type="EMBL" id="SHN59663.1"/>
    </source>
</evidence>
<dbReference type="AlphaFoldDB" id="A0A1M7SMJ3"/>
<name>A0A1M7SMJ3_9FIRM</name>
<reference evidence="1 2" key="1">
    <citation type="submission" date="2016-12" db="EMBL/GenBank/DDBJ databases">
        <authorList>
            <person name="Song W.-J."/>
            <person name="Kurnit D.M."/>
        </authorList>
    </citation>
    <scope>NUCLEOTIDE SEQUENCE [LARGE SCALE GENOMIC DNA]</scope>
    <source>
        <strain evidence="1 2">DSM 14810</strain>
    </source>
</reference>
<dbReference type="RefSeq" id="WP_072703765.1">
    <property type="nucleotide sequence ID" value="NZ_FRDH01000008.1"/>
</dbReference>
<accession>A0A1M7SMJ3</accession>
<organism evidence="1 2">
    <name type="scientific">Butyrivibrio hungatei DSM 14810</name>
    <dbReference type="NCBI Taxonomy" id="1121132"/>
    <lineage>
        <taxon>Bacteria</taxon>
        <taxon>Bacillati</taxon>
        <taxon>Bacillota</taxon>
        <taxon>Clostridia</taxon>
        <taxon>Lachnospirales</taxon>
        <taxon>Lachnospiraceae</taxon>
        <taxon>Butyrivibrio</taxon>
    </lineage>
</organism>
<gene>
    <name evidence="1" type="ORF">SAMN02745247_02085</name>
</gene>
<protein>
    <submittedName>
        <fullName evidence="1">Uncharacterized protein</fullName>
    </submittedName>
</protein>
<evidence type="ECO:0000313" key="2">
    <source>
        <dbReference type="Proteomes" id="UP000184097"/>
    </source>
</evidence>
<proteinExistence type="predicted"/>
<dbReference type="EMBL" id="FRDH01000008">
    <property type="protein sequence ID" value="SHN59663.1"/>
    <property type="molecule type" value="Genomic_DNA"/>
</dbReference>